<feature type="transmembrane region" description="Helical" evidence="1">
    <location>
        <begin position="15"/>
        <end position="34"/>
    </location>
</feature>
<dbReference type="AlphaFoldDB" id="A0A7H9ASU6"/>
<gene>
    <name evidence="2" type="ORF">HYG79_14575</name>
</gene>
<reference evidence="2 3" key="1">
    <citation type="journal article" date="2006" name="Int. J. Syst. Evol. Microbiol.">
        <title>Costertonia aggregata gen. nov., sp. nov., a mesophilic marine bacterium of the family Flavobacteriaceae, isolated from a mature biofilm.</title>
        <authorList>
            <person name="Kwon K.K."/>
            <person name="Lee Y.K."/>
            <person name="Lee H.K."/>
        </authorList>
    </citation>
    <scope>NUCLEOTIDE SEQUENCE [LARGE SCALE GENOMIC DNA]</scope>
    <source>
        <strain evidence="2 3">KCCM 42265</strain>
    </source>
</reference>
<evidence type="ECO:0000313" key="2">
    <source>
        <dbReference type="EMBL" id="QLG46519.1"/>
    </source>
</evidence>
<dbReference type="Proteomes" id="UP000509302">
    <property type="component" value="Chromosome"/>
</dbReference>
<evidence type="ECO:0000313" key="3">
    <source>
        <dbReference type="Proteomes" id="UP000509302"/>
    </source>
</evidence>
<keyword evidence="1" id="KW-1133">Transmembrane helix</keyword>
<evidence type="ECO:0000256" key="1">
    <source>
        <dbReference type="SAM" id="Phobius"/>
    </source>
</evidence>
<proteinExistence type="predicted"/>
<dbReference type="RefSeq" id="WP_179242798.1">
    <property type="nucleotide sequence ID" value="NZ_CP058595.1"/>
</dbReference>
<accession>A0A7H9ASU6</accession>
<name>A0A7H9ASU6_9FLAO</name>
<sequence>MKIKPLFYHVLEEPFLHYITLLILFISLLNCGTVKDLDKSTILYTDNIADTVTVRQSQIPVKDTTKIEELITAGLDVEESLAISVPKILLQPEYPVARQVLSNYLESKNKEPGGHCLTASKKRFLKAYEDVYGHSVYENLPDSIATKYYDPAQVFDHLYASTSGRHRGWRSLPRKFRGKGSAGAIAQAGMGKLVDTKGVWSGKLRPGAPMQVWRHKQDYRHVVRGISDPKIDPFGHSFIFLGYVRNEAGKIIGIKIADQGYQSNRTLVPRDYEVWWGVNLEI</sequence>
<protein>
    <submittedName>
        <fullName evidence="2">Uncharacterized protein</fullName>
    </submittedName>
</protein>
<dbReference type="KEGG" id="cagg:HYG79_14575"/>
<keyword evidence="1" id="KW-0472">Membrane</keyword>
<keyword evidence="1" id="KW-0812">Transmembrane</keyword>
<organism evidence="2 3">
    <name type="scientific">Costertonia aggregata</name>
    <dbReference type="NCBI Taxonomy" id="343403"/>
    <lineage>
        <taxon>Bacteria</taxon>
        <taxon>Pseudomonadati</taxon>
        <taxon>Bacteroidota</taxon>
        <taxon>Flavobacteriia</taxon>
        <taxon>Flavobacteriales</taxon>
        <taxon>Flavobacteriaceae</taxon>
        <taxon>Costertonia</taxon>
    </lineage>
</organism>
<keyword evidence="3" id="KW-1185">Reference proteome</keyword>
<dbReference type="EMBL" id="CP058595">
    <property type="protein sequence ID" value="QLG46519.1"/>
    <property type="molecule type" value="Genomic_DNA"/>
</dbReference>